<gene>
    <name evidence="1" type="ORF">GCM10018785_31200</name>
</gene>
<evidence type="ECO:0000313" key="2">
    <source>
        <dbReference type="Proteomes" id="UP000608024"/>
    </source>
</evidence>
<organism evidence="1 2">
    <name type="scientific">Streptomyces longispororuber</name>
    <dbReference type="NCBI Taxonomy" id="68230"/>
    <lineage>
        <taxon>Bacteria</taxon>
        <taxon>Bacillati</taxon>
        <taxon>Actinomycetota</taxon>
        <taxon>Actinomycetes</taxon>
        <taxon>Kitasatosporales</taxon>
        <taxon>Streptomycetaceae</taxon>
        <taxon>Streptomyces</taxon>
    </lineage>
</organism>
<accession>A0A919DMD8</accession>
<dbReference type="EMBL" id="BNBT01000039">
    <property type="protein sequence ID" value="GHE59767.1"/>
    <property type="molecule type" value="Genomic_DNA"/>
</dbReference>
<proteinExistence type="predicted"/>
<reference evidence="1" key="2">
    <citation type="submission" date="2020-09" db="EMBL/GenBank/DDBJ databases">
        <authorList>
            <person name="Sun Q."/>
            <person name="Ohkuma M."/>
        </authorList>
    </citation>
    <scope>NUCLEOTIDE SEQUENCE</scope>
    <source>
        <strain evidence="1">JCM 4784</strain>
    </source>
</reference>
<dbReference type="RefSeq" id="WP_190136531.1">
    <property type="nucleotide sequence ID" value="NZ_BNBT01000039.1"/>
</dbReference>
<sequence length="370" mass="38842">MTSDPTRPWTVLGTGAFARGLLRALAHHPGRLTTVHVVGRTPGRARDVAALAAGHAALSGTRVAFVPHSAGPSPADRLRPLLRAQRPALLVVCASPQSPGEARTRDSDWARLLRRAGFGATLPLQAELVRASVLACADASPGTQVVNACFPDLVNPALHGADLPVLCGLGNVATLATGVRAQLGVRDDSRLALLAHHAHLSAPEDPRAEAAGWLDGTPLTGLRDVLGEVRAMPRDFLNELGAHSAVPALHALTDPSASYAGHLPAPHGLPGGYPVRIEGTALGLRLPPGLSPAEAVAFHREREHLDGIGLGEDGLLRFTPDTHAVLRAYGADLPEAFHPTALPDLSRHLLDLRERLRRTSTSAAPEKENP</sequence>
<evidence type="ECO:0000313" key="1">
    <source>
        <dbReference type="EMBL" id="GHE59767.1"/>
    </source>
</evidence>
<dbReference type="AlphaFoldDB" id="A0A919DMD8"/>
<dbReference type="Proteomes" id="UP000608024">
    <property type="component" value="Unassembled WGS sequence"/>
</dbReference>
<evidence type="ECO:0008006" key="3">
    <source>
        <dbReference type="Google" id="ProtNLM"/>
    </source>
</evidence>
<dbReference type="Gene3D" id="3.40.50.720">
    <property type="entry name" value="NAD(P)-binding Rossmann-like Domain"/>
    <property type="match status" value="1"/>
</dbReference>
<reference evidence="1" key="1">
    <citation type="journal article" date="2014" name="Int. J. Syst. Evol. Microbiol.">
        <title>Complete genome sequence of Corynebacterium casei LMG S-19264T (=DSM 44701T), isolated from a smear-ripened cheese.</title>
        <authorList>
            <consortium name="US DOE Joint Genome Institute (JGI-PGF)"/>
            <person name="Walter F."/>
            <person name="Albersmeier A."/>
            <person name="Kalinowski J."/>
            <person name="Ruckert C."/>
        </authorList>
    </citation>
    <scope>NUCLEOTIDE SEQUENCE</scope>
    <source>
        <strain evidence="1">JCM 4784</strain>
    </source>
</reference>
<comment type="caution">
    <text evidence="1">The sequence shown here is derived from an EMBL/GenBank/DDBJ whole genome shotgun (WGS) entry which is preliminary data.</text>
</comment>
<protein>
    <recommendedName>
        <fullName evidence="3">Potassium transporter TrkA</fullName>
    </recommendedName>
</protein>
<name>A0A919DMD8_9ACTN</name>
<keyword evidence="2" id="KW-1185">Reference proteome</keyword>